<protein>
    <submittedName>
        <fullName evidence="3">Isochorismatase family protein</fullName>
    </submittedName>
</protein>
<feature type="domain" description="Isochorismatase-like" evidence="2">
    <location>
        <begin position="25"/>
        <end position="199"/>
    </location>
</feature>
<name>A0A1H6B176_9ACTN</name>
<dbReference type="AlphaFoldDB" id="A0A1H6B176"/>
<dbReference type="EMBL" id="FNVO01000006">
    <property type="protein sequence ID" value="SEG54588.1"/>
    <property type="molecule type" value="Genomic_DNA"/>
</dbReference>
<dbReference type="SUPFAM" id="SSF52499">
    <property type="entry name" value="Isochorismatase-like hydrolases"/>
    <property type="match status" value="1"/>
</dbReference>
<evidence type="ECO:0000259" key="2">
    <source>
        <dbReference type="Pfam" id="PF00857"/>
    </source>
</evidence>
<dbReference type="InterPro" id="IPR036380">
    <property type="entry name" value="Isochorismatase-like_sf"/>
</dbReference>
<dbReference type="Pfam" id="PF00857">
    <property type="entry name" value="Isochorismatase"/>
    <property type="match status" value="1"/>
</dbReference>
<sequence length="209" mass="21880">MTGDLDADYAAAGFGGSLPFGSRPAVVAIDIARAYLDPGSPLYAGVEDAVAAAARLVSAARDRGVPVLFTRVEYGPDGRDGGLFYRKVAALRCFDAGNPLGDFPDEPRPRPDETVVVKQYASAFFGTSLAATLTATRVDTLLLCGLSTSGCVRASAVDAVQHGFVPIVVRDACGDRDPRPHEANLFDLQAKYAEVVSLEAALAYLSGLP</sequence>
<organism evidence="3 4">
    <name type="scientific">Thermomonospora echinospora</name>
    <dbReference type="NCBI Taxonomy" id="1992"/>
    <lineage>
        <taxon>Bacteria</taxon>
        <taxon>Bacillati</taxon>
        <taxon>Actinomycetota</taxon>
        <taxon>Actinomycetes</taxon>
        <taxon>Streptosporangiales</taxon>
        <taxon>Thermomonosporaceae</taxon>
        <taxon>Thermomonospora</taxon>
    </lineage>
</organism>
<dbReference type="PANTHER" id="PTHR43540:SF1">
    <property type="entry name" value="ISOCHORISMATASE HYDROLASE"/>
    <property type="match status" value="1"/>
</dbReference>
<keyword evidence="1" id="KW-0378">Hydrolase</keyword>
<reference evidence="4" key="1">
    <citation type="submission" date="2016-10" db="EMBL/GenBank/DDBJ databases">
        <authorList>
            <person name="Varghese N."/>
            <person name="Submissions S."/>
        </authorList>
    </citation>
    <scope>NUCLEOTIDE SEQUENCE [LARGE SCALE GENOMIC DNA]</scope>
    <source>
        <strain evidence="4">DSM 43163</strain>
    </source>
</reference>
<keyword evidence="4" id="KW-1185">Reference proteome</keyword>
<dbReference type="PANTHER" id="PTHR43540">
    <property type="entry name" value="PEROXYUREIDOACRYLATE/UREIDOACRYLATE AMIDOHYDROLASE-RELATED"/>
    <property type="match status" value="1"/>
</dbReference>
<evidence type="ECO:0000313" key="4">
    <source>
        <dbReference type="Proteomes" id="UP000236723"/>
    </source>
</evidence>
<dbReference type="RefSeq" id="WP_103938684.1">
    <property type="nucleotide sequence ID" value="NZ_FNVO01000006.1"/>
</dbReference>
<dbReference type="InterPro" id="IPR050272">
    <property type="entry name" value="Isochorismatase-like_hydrls"/>
</dbReference>
<gene>
    <name evidence="3" type="ORF">SAMN04489712_106166</name>
</gene>
<dbReference type="OrthoDB" id="7500697at2"/>
<evidence type="ECO:0000313" key="3">
    <source>
        <dbReference type="EMBL" id="SEG54588.1"/>
    </source>
</evidence>
<dbReference type="GO" id="GO:0016787">
    <property type="term" value="F:hydrolase activity"/>
    <property type="evidence" value="ECO:0007669"/>
    <property type="project" value="UniProtKB-KW"/>
</dbReference>
<accession>A0A1H6B176</accession>
<dbReference type="InterPro" id="IPR000868">
    <property type="entry name" value="Isochorismatase-like_dom"/>
</dbReference>
<dbReference type="Gene3D" id="3.40.50.850">
    <property type="entry name" value="Isochorismatase-like"/>
    <property type="match status" value="1"/>
</dbReference>
<evidence type="ECO:0000256" key="1">
    <source>
        <dbReference type="ARBA" id="ARBA00022801"/>
    </source>
</evidence>
<dbReference type="Proteomes" id="UP000236723">
    <property type="component" value="Unassembled WGS sequence"/>
</dbReference>
<proteinExistence type="predicted"/>